<protein>
    <submittedName>
        <fullName evidence="1">Uncharacterized protein</fullName>
    </submittedName>
</protein>
<proteinExistence type="predicted"/>
<sequence>MWREFESPELNLLMQELEGQNYSPEDSRLRILRAQLLLRQSKSANLPFVSVRVSGCSNRDAIRAAVDVYRAAGGRPVTQNESLL</sequence>
<accession>A0A3D8M9Q1</accession>
<evidence type="ECO:0000313" key="1">
    <source>
        <dbReference type="EMBL" id="RDV26681.1"/>
    </source>
</evidence>
<keyword evidence="2" id="KW-1185">Reference proteome</keyword>
<organism evidence="1 2">
    <name type="scientific">Alteromonas aestuariivivens</name>
    <dbReference type="NCBI Taxonomy" id="1938339"/>
    <lineage>
        <taxon>Bacteria</taxon>
        <taxon>Pseudomonadati</taxon>
        <taxon>Pseudomonadota</taxon>
        <taxon>Gammaproteobacteria</taxon>
        <taxon>Alteromonadales</taxon>
        <taxon>Alteromonadaceae</taxon>
        <taxon>Alteromonas/Salinimonas group</taxon>
        <taxon>Alteromonas</taxon>
    </lineage>
</organism>
<reference evidence="2" key="1">
    <citation type="submission" date="2018-08" db="EMBL/GenBank/DDBJ databases">
        <authorList>
            <person name="Zhang J."/>
            <person name="Du Z.-J."/>
        </authorList>
    </citation>
    <scope>NUCLEOTIDE SEQUENCE [LARGE SCALE GENOMIC DNA]</scope>
    <source>
        <strain evidence="2">KCTC 52655</strain>
    </source>
</reference>
<dbReference type="Proteomes" id="UP000256561">
    <property type="component" value="Unassembled WGS sequence"/>
</dbReference>
<dbReference type="EMBL" id="QRHA01000004">
    <property type="protein sequence ID" value="RDV26681.1"/>
    <property type="molecule type" value="Genomic_DNA"/>
</dbReference>
<comment type="caution">
    <text evidence="1">The sequence shown here is derived from an EMBL/GenBank/DDBJ whole genome shotgun (WGS) entry which is preliminary data.</text>
</comment>
<evidence type="ECO:0000313" key="2">
    <source>
        <dbReference type="Proteomes" id="UP000256561"/>
    </source>
</evidence>
<gene>
    <name evidence="1" type="ORF">DXV75_06755</name>
</gene>
<name>A0A3D8M9Q1_9ALTE</name>
<dbReference type="AlphaFoldDB" id="A0A3D8M9Q1"/>
<dbReference type="RefSeq" id="WP_115592634.1">
    <property type="nucleotide sequence ID" value="NZ_QRHA01000004.1"/>
</dbReference>
<dbReference type="Gene3D" id="1.20.1600.10">
    <property type="entry name" value="Outer membrane efflux proteins (OEP)"/>
    <property type="match status" value="1"/>
</dbReference>